<reference evidence="1 2" key="1">
    <citation type="submission" date="2019-02" db="EMBL/GenBank/DDBJ databases">
        <title>Deep-cultivation of Planctomycetes and their phenomic and genomic characterization uncovers novel biology.</title>
        <authorList>
            <person name="Wiegand S."/>
            <person name="Jogler M."/>
            <person name="Boedeker C."/>
            <person name="Pinto D."/>
            <person name="Vollmers J."/>
            <person name="Rivas-Marin E."/>
            <person name="Kohn T."/>
            <person name="Peeters S.H."/>
            <person name="Heuer A."/>
            <person name="Rast P."/>
            <person name="Oberbeckmann S."/>
            <person name="Bunk B."/>
            <person name="Jeske O."/>
            <person name="Meyerdierks A."/>
            <person name="Storesund J.E."/>
            <person name="Kallscheuer N."/>
            <person name="Luecker S."/>
            <person name="Lage O.M."/>
            <person name="Pohl T."/>
            <person name="Merkel B.J."/>
            <person name="Hornburger P."/>
            <person name="Mueller R.-W."/>
            <person name="Bruemmer F."/>
            <person name="Labrenz M."/>
            <person name="Spormann A.M."/>
            <person name="Op Den Camp H."/>
            <person name="Overmann J."/>
            <person name="Amann R."/>
            <person name="Jetten M.S.M."/>
            <person name="Mascher T."/>
            <person name="Medema M.H."/>
            <person name="Devos D.P."/>
            <person name="Kaster A.-K."/>
            <person name="Ovreas L."/>
            <person name="Rohde M."/>
            <person name="Galperin M.Y."/>
            <person name="Jogler C."/>
        </authorList>
    </citation>
    <scope>NUCLEOTIDE SEQUENCE [LARGE SCALE GENOMIC DNA]</scope>
    <source>
        <strain evidence="1 2">CA13</strain>
    </source>
</reference>
<dbReference type="PANTHER" id="PTHR33321">
    <property type="match status" value="1"/>
</dbReference>
<name>A0A5C5YXK5_9BACT</name>
<evidence type="ECO:0000313" key="2">
    <source>
        <dbReference type="Proteomes" id="UP000315010"/>
    </source>
</evidence>
<dbReference type="PANTHER" id="PTHR33321:SF12">
    <property type="entry name" value="PLANT BASIC SECRETORY PROTEIN (BSP) FAMILY PROTEIN"/>
    <property type="match status" value="1"/>
</dbReference>
<dbReference type="Proteomes" id="UP000315010">
    <property type="component" value="Unassembled WGS sequence"/>
</dbReference>
<dbReference type="OrthoDB" id="211588at2"/>
<protein>
    <submittedName>
        <fullName evidence="1">Plant Basic Secretory Protein</fullName>
    </submittedName>
</protein>
<dbReference type="InterPro" id="IPR007541">
    <property type="entry name" value="Uncharacterised_BSP"/>
</dbReference>
<sequence>MNQSCRTEQLCNGQSPRDTVIADDTFLNMHRRHSILFFVTFVLTVASQTTTKADSIVSFKRGKATVNLDINEVPELKEWGTNAAGLALEWHPRICNLLATKDVTPPKTVTLRIIKSEKGIASTQGTTITVSSHWIEKHPEDIGLVIHELVHVIQGYPDGTPFWITEGIADYIRRAIFEGQPQDFFPIPRQDNAYLQGYNTAAGFLFWLESDRGPGIVKSLNSMARNGEYKDTLFVEKTGQPLEALWSEYAKEHSSNR</sequence>
<dbReference type="AlphaFoldDB" id="A0A5C5YXK5"/>
<keyword evidence="2" id="KW-1185">Reference proteome</keyword>
<accession>A0A5C5YXK5</accession>
<dbReference type="RefSeq" id="WP_146394913.1">
    <property type="nucleotide sequence ID" value="NZ_SJPJ01000001.1"/>
</dbReference>
<proteinExistence type="predicted"/>
<gene>
    <name evidence="1" type="ORF">CA13_11690</name>
</gene>
<organism evidence="1 2">
    <name type="scientific">Novipirellula herctigrandis</name>
    <dbReference type="NCBI Taxonomy" id="2527986"/>
    <lineage>
        <taxon>Bacteria</taxon>
        <taxon>Pseudomonadati</taxon>
        <taxon>Planctomycetota</taxon>
        <taxon>Planctomycetia</taxon>
        <taxon>Pirellulales</taxon>
        <taxon>Pirellulaceae</taxon>
        <taxon>Novipirellula</taxon>
    </lineage>
</organism>
<comment type="caution">
    <text evidence="1">The sequence shown here is derived from an EMBL/GenBank/DDBJ whole genome shotgun (WGS) entry which is preliminary data.</text>
</comment>
<dbReference type="Pfam" id="PF04450">
    <property type="entry name" value="BSP"/>
    <property type="match status" value="1"/>
</dbReference>
<evidence type="ECO:0000313" key="1">
    <source>
        <dbReference type="EMBL" id="TWT79762.1"/>
    </source>
</evidence>
<dbReference type="EMBL" id="SJPJ01000001">
    <property type="protein sequence ID" value="TWT79762.1"/>
    <property type="molecule type" value="Genomic_DNA"/>
</dbReference>